<organism evidence="1">
    <name type="scientific">Tanacetum cinerariifolium</name>
    <name type="common">Dalmatian daisy</name>
    <name type="synonym">Chrysanthemum cinerariifolium</name>
    <dbReference type="NCBI Taxonomy" id="118510"/>
    <lineage>
        <taxon>Eukaryota</taxon>
        <taxon>Viridiplantae</taxon>
        <taxon>Streptophyta</taxon>
        <taxon>Embryophyta</taxon>
        <taxon>Tracheophyta</taxon>
        <taxon>Spermatophyta</taxon>
        <taxon>Magnoliopsida</taxon>
        <taxon>eudicotyledons</taxon>
        <taxon>Gunneridae</taxon>
        <taxon>Pentapetalae</taxon>
        <taxon>asterids</taxon>
        <taxon>campanulids</taxon>
        <taxon>Asterales</taxon>
        <taxon>Asteraceae</taxon>
        <taxon>Asteroideae</taxon>
        <taxon>Anthemideae</taxon>
        <taxon>Anthemidinae</taxon>
        <taxon>Tanacetum</taxon>
    </lineage>
</organism>
<proteinExistence type="predicted"/>
<sequence length="86" mass="8904">ARREVIRLQIGRRPVHVAVAADARQAAVKREVLAHQPGAEAHIVLPGVEGAVAVLRLAVGLTAHVEGRDIETGAESRAAVLAGAHA</sequence>
<gene>
    <name evidence="1" type="ORF">Tci_929881</name>
</gene>
<protein>
    <submittedName>
        <fullName evidence="1">Uncharacterized protein</fullName>
    </submittedName>
</protein>
<comment type="caution">
    <text evidence="1">The sequence shown here is derived from an EMBL/GenBank/DDBJ whole genome shotgun (WGS) entry which is preliminary data.</text>
</comment>
<feature type="non-terminal residue" evidence="1">
    <location>
        <position position="86"/>
    </location>
</feature>
<evidence type="ECO:0000313" key="1">
    <source>
        <dbReference type="EMBL" id="GFD57912.1"/>
    </source>
</evidence>
<dbReference type="EMBL" id="BKCJ011846481">
    <property type="protein sequence ID" value="GFD57912.1"/>
    <property type="molecule type" value="Genomic_DNA"/>
</dbReference>
<feature type="non-terminal residue" evidence="1">
    <location>
        <position position="1"/>
    </location>
</feature>
<accession>A0A699XCV0</accession>
<dbReference type="AlphaFoldDB" id="A0A699XCV0"/>
<name>A0A699XCV0_TANCI</name>
<reference evidence="1" key="1">
    <citation type="journal article" date="2019" name="Sci. Rep.">
        <title>Draft genome of Tanacetum cinerariifolium, the natural source of mosquito coil.</title>
        <authorList>
            <person name="Yamashiro T."/>
            <person name="Shiraishi A."/>
            <person name="Satake H."/>
            <person name="Nakayama K."/>
        </authorList>
    </citation>
    <scope>NUCLEOTIDE SEQUENCE</scope>
</reference>